<dbReference type="Pfam" id="PF13503">
    <property type="entry name" value="DUF4123"/>
    <property type="match status" value="1"/>
</dbReference>
<dbReference type="EMBL" id="JABWPM010000032">
    <property type="protein sequence ID" value="NUY98768.1"/>
    <property type="molecule type" value="Genomic_DNA"/>
</dbReference>
<accession>A0A7Y6NI02</accession>
<reference evidence="2 3" key="1">
    <citation type="submission" date="2020-05" db="EMBL/GenBank/DDBJ databases">
        <title>Whole Genome Sequences of Enterobacteriales Associated with the International Space Station.</title>
        <authorList>
            <person name="Bharadwaj A."/>
            <person name="Daudu R."/>
            <person name="Singh N."/>
            <person name="Wood J."/>
            <person name="Debieu M."/>
            <person name="Mason C."/>
            <person name="Wang C."/>
            <person name="Venkateswaran K."/>
        </authorList>
    </citation>
    <scope>NUCLEOTIDE SEQUENCE [LARGE SCALE GENOMIC DNA]</scope>
    <source>
        <strain evidence="2 3">IF5SW-B1</strain>
    </source>
</reference>
<dbReference type="RefSeq" id="WP_069728755.1">
    <property type="nucleotide sequence ID" value="NZ_JABWPE010000033.1"/>
</dbReference>
<evidence type="ECO:0000259" key="1">
    <source>
        <dbReference type="Pfam" id="PF13503"/>
    </source>
</evidence>
<evidence type="ECO:0000313" key="3">
    <source>
        <dbReference type="Proteomes" id="UP000566985"/>
    </source>
</evidence>
<comment type="caution">
    <text evidence="2">The sequence shown here is derived from an EMBL/GenBank/DDBJ whole genome shotgun (WGS) entry which is preliminary data.</text>
</comment>
<dbReference type="Proteomes" id="UP000566985">
    <property type="component" value="Unassembled WGS sequence"/>
</dbReference>
<proteinExistence type="predicted"/>
<sequence>MQNEYSDAWLEGAKRLCQQIGQNYIDVIVDQCSVDYSVIPALSGFSPQIKWQSLYKDLPEDIYPEDAPLLMRIMFNDLQQWNWLQALAKEMSSTAPLLILCSLWPLSRLGEWLTQITNARQEGREGIFRFWDTRIFSCFFTDILNAEQQEQLKYPALFWGWQDLDGQSALLAGRGSIPKRDEAAQQLDFSDSQYEKFMCLCDAKRFLAQQLPIISTFSSKETQFKACFEGMVNATHAGVLFDDERDAFVIDHLTRLSHQIG</sequence>
<feature type="domain" description="DUF4123" evidence="1">
    <location>
        <begin position="28"/>
        <end position="150"/>
    </location>
</feature>
<protein>
    <submittedName>
        <fullName evidence="2">DUF4123 domain-containing protein</fullName>
    </submittedName>
</protein>
<dbReference type="GeneID" id="57347523"/>
<organism evidence="2 3">
    <name type="scientific">Pantoea brenneri</name>
    <dbReference type="NCBI Taxonomy" id="472694"/>
    <lineage>
        <taxon>Bacteria</taxon>
        <taxon>Pseudomonadati</taxon>
        <taxon>Pseudomonadota</taxon>
        <taxon>Gammaproteobacteria</taxon>
        <taxon>Enterobacterales</taxon>
        <taxon>Erwiniaceae</taxon>
        <taxon>Pantoea</taxon>
    </lineage>
</organism>
<evidence type="ECO:0000313" key="2">
    <source>
        <dbReference type="EMBL" id="NUY98768.1"/>
    </source>
</evidence>
<gene>
    <name evidence="2" type="ORF">HU668_20155</name>
</gene>
<name>A0A7Y6NI02_9GAMM</name>
<dbReference type="InterPro" id="IPR025391">
    <property type="entry name" value="DUF4123"/>
</dbReference>
<dbReference type="AlphaFoldDB" id="A0A7Y6NI02"/>